<comment type="similarity">
    <text evidence="3">Belongs to the lipoxygenase family.</text>
</comment>
<dbReference type="InterPro" id="IPR036392">
    <property type="entry name" value="PLAT/LH2_dom_sf"/>
</dbReference>
<feature type="binding site" evidence="11">
    <location>
        <position position="74"/>
    </location>
    <ligand>
        <name>Ca(2+)</name>
        <dbReference type="ChEBI" id="CHEBI:29108"/>
        <label>1</label>
    </ligand>
</feature>
<reference evidence="16" key="3">
    <citation type="submission" date="2025-09" db="UniProtKB">
        <authorList>
            <consortium name="Ensembl"/>
        </authorList>
    </citation>
    <scope>IDENTIFICATION</scope>
</reference>
<keyword evidence="6" id="KW-0223">Dioxygenase</keyword>
<evidence type="ECO:0000313" key="17">
    <source>
        <dbReference type="Proteomes" id="UP000002280"/>
    </source>
</evidence>
<dbReference type="InterPro" id="IPR001024">
    <property type="entry name" value="PLAT/LH2_dom"/>
</dbReference>
<dbReference type="InterPro" id="IPR013819">
    <property type="entry name" value="LipOase_C"/>
</dbReference>
<dbReference type="GO" id="GO:0005829">
    <property type="term" value="C:cytosol"/>
    <property type="evidence" value="ECO:0000318"/>
    <property type="project" value="GO_Central"/>
</dbReference>
<accession>A0A5F8GDK3</accession>
<keyword evidence="11" id="KW-0106">Calcium</keyword>
<feature type="binding site" evidence="10">
    <location>
        <position position="364"/>
    </location>
    <ligand>
        <name>Fe cation</name>
        <dbReference type="ChEBI" id="CHEBI:24875"/>
        <note>catalytic</note>
    </ligand>
</feature>
<feature type="binding site" evidence="10">
    <location>
        <position position="369"/>
    </location>
    <ligand>
        <name>Fe cation</name>
        <dbReference type="ChEBI" id="CHEBI:24875"/>
        <note>catalytic</note>
    </ligand>
</feature>
<dbReference type="PRINTS" id="PR00467">
    <property type="entry name" value="MAMLPOXGNASE"/>
</dbReference>
<keyword evidence="5 10" id="KW-0479">Metal-binding</keyword>
<dbReference type="PANTHER" id="PTHR11771">
    <property type="entry name" value="LIPOXYGENASE"/>
    <property type="match status" value="1"/>
</dbReference>
<comment type="pathway">
    <text evidence="2">Lipid metabolism.</text>
</comment>
<feature type="binding site" evidence="10">
    <location>
        <position position="544"/>
    </location>
    <ligand>
        <name>Fe cation</name>
        <dbReference type="ChEBI" id="CHEBI:24875"/>
        <note>catalytic</note>
    </ligand>
</feature>
<dbReference type="GO" id="GO:0050473">
    <property type="term" value="F:arachidonate 15-lipoxygenase activity"/>
    <property type="evidence" value="ECO:0000318"/>
    <property type="project" value="GO_Central"/>
</dbReference>
<evidence type="ECO:0000256" key="3">
    <source>
        <dbReference type="ARBA" id="ARBA00009419"/>
    </source>
</evidence>
<proteinExistence type="inferred from homology"/>
<dbReference type="GO" id="GO:0016165">
    <property type="term" value="F:linoleate 13S-lipoxygenase activity"/>
    <property type="evidence" value="ECO:0000318"/>
    <property type="project" value="GO_Central"/>
</dbReference>
<dbReference type="GO" id="GO:0004052">
    <property type="term" value="F:arachidonate 12(S)-lipoxygenase activity"/>
    <property type="evidence" value="ECO:0000318"/>
    <property type="project" value="GO_Central"/>
</dbReference>
<dbReference type="GO" id="GO:0005886">
    <property type="term" value="C:plasma membrane"/>
    <property type="evidence" value="ECO:0000318"/>
    <property type="project" value="GO_Central"/>
</dbReference>
<dbReference type="Pfam" id="PF01477">
    <property type="entry name" value="PLAT"/>
    <property type="match status" value="1"/>
</dbReference>
<evidence type="ECO:0000256" key="6">
    <source>
        <dbReference type="ARBA" id="ARBA00022964"/>
    </source>
</evidence>
<feature type="binding site" evidence="11">
    <location>
        <position position="75"/>
    </location>
    <ligand>
        <name>Ca(2+)</name>
        <dbReference type="ChEBI" id="CHEBI:29108"/>
        <label>1</label>
    </ligand>
</feature>
<reference evidence="16" key="2">
    <citation type="submission" date="2025-08" db="UniProtKB">
        <authorList>
            <consortium name="Ensembl"/>
        </authorList>
    </citation>
    <scope>IDENTIFICATION</scope>
</reference>
<dbReference type="InParanoid" id="A0A5F8GDK3"/>
<keyword evidence="17" id="KW-1185">Reference proteome</keyword>
<evidence type="ECO:0000256" key="7">
    <source>
        <dbReference type="ARBA" id="ARBA00023002"/>
    </source>
</evidence>
<dbReference type="GO" id="GO:0034440">
    <property type="term" value="P:lipid oxidation"/>
    <property type="evidence" value="ECO:0000318"/>
    <property type="project" value="GO_Central"/>
</dbReference>
<reference evidence="16 17" key="1">
    <citation type="journal article" date="2007" name="Nature">
        <title>Genome of the marsupial Monodelphis domestica reveals innovation in non-coding sequences.</title>
        <authorList>
            <person name="Mikkelsen T.S."/>
            <person name="Wakefield M.J."/>
            <person name="Aken B."/>
            <person name="Amemiya C.T."/>
            <person name="Chang J.L."/>
            <person name="Duke S."/>
            <person name="Garber M."/>
            <person name="Gentles A.J."/>
            <person name="Goodstadt L."/>
            <person name="Heger A."/>
            <person name="Jurka J."/>
            <person name="Kamal M."/>
            <person name="Mauceli E."/>
            <person name="Searle S.M."/>
            <person name="Sharpe T."/>
            <person name="Baker M.L."/>
            <person name="Batzer M.A."/>
            <person name="Benos P.V."/>
            <person name="Belov K."/>
            <person name="Clamp M."/>
            <person name="Cook A."/>
            <person name="Cuff J."/>
            <person name="Das R."/>
            <person name="Davidow L."/>
            <person name="Deakin J.E."/>
            <person name="Fazzari M.J."/>
            <person name="Glass J.L."/>
            <person name="Grabherr M."/>
            <person name="Greally J.M."/>
            <person name="Gu W."/>
            <person name="Hore T.A."/>
            <person name="Huttley G.A."/>
            <person name="Kleber M."/>
            <person name="Jirtle R.L."/>
            <person name="Koina E."/>
            <person name="Lee J.T."/>
            <person name="Mahony S."/>
            <person name="Marra M.A."/>
            <person name="Miller R.D."/>
            <person name="Nicholls R.D."/>
            <person name="Oda M."/>
            <person name="Papenfuss A.T."/>
            <person name="Parra Z.E."/>
            <person name="Pollock D.D."/>
            <person name="Ray D.A."/>
            <person name="Schein J.E."/>
            <person name="Speed T.P."/>
            <person name="Thompson K."/>
            <person name="VandeBerg J.L."/>
            <person name="Wade C.M."/>
            <person name="Walker J.A."/>
            <person name="Waters P.D."/>
            <person name="Webber C."/>
            <person name="Weidman J.R."/>
            <person name="Xie X."/>
            <person name="Zody M.C."/>
            <person name="Baldwin J."/>
            <person name="Abdouelleil A."/>
            <person name="Abdulkadir J."/>
            <person name="Abebe A."/>
            <person name="Abera B."/>
            <person name="Abreu J."/>
            <person name="Acer S.C."/>
            <person name="Aftuck L."/>
            <person name="Alexander A."/>
            <person name="An P."/>
            <person name="Anderson E."/>
            <person name="Anderson S."/>
            <person name="Arachi H."/>
            <person name="Azer M."/>
            <person name="Bachantsang P."/>
            <person name="Barry A."/>
            <person name="Bayul T."/>
            <person name="Berlin A."/>
            <person name="Bessette D."/>
            <person name="Bloom T."/>
            <person name="Bloom T."/>
            <person name="Boguslavskiy L."/>
            <person name="Bonnet C."/>
            <person name="Boukhgalter B."/>
            <person name="Bourzgui I."/>
            <person name="Brown A."/>
            <person name="Cahill P."/>
            <person name="Channer S."/>
            <person name="Cheshatsang Y."/>
            <person name="Chuda L."/>
            <person name="Citroen M."/>
            <person name="Collymore A."/>
            <person name="Cooke P."/>
            <person name="Costello M."/>
            <person name="D'Aco K."/>
            <person name="Daza R."/>
            <person name="De Haan G."/>
            <person name="DeGray S."/>
            <person name="DeMaso C."/>
            <person name="Dhargay N."/>
            <person name="Dooley K."/>
            <person name="Dooley E."/>
            <person name="Doricent M."/>
            <person name="Dorje P."/>
            <person name="Dorjee K."/>
            <person name="Dupes A."/>
            <person name="Elong R."/>
            <person name="Falk J."/>
            <person name="Farina A."/>
            <person name="Faro S."/>
            <person name="Ferguson D."/>
            <person name="Fisher S."/>
            <person name="Foley C.D."/>
            <person name="Franke A."/>
            <person name="Friedrich D."/>
            <person name="Gadbois L."/>
            <person name="Gearin G."/>
            <person name="Gearin C.R."/>
            <person name="Giannoukos G."/>
            <person name="Goode T."/>
            <person name="Graham J."/>
            <person name="Grandbois E."/>
            <person name="Grewal S."/>
            <person name="Gyaltsen K."/>
            <person name="Hafez N."/>
            <person name="Hagos B."/>
            <person name="Hall J."/>
            <person name="Henson C."/>
            <person name="Hollinger A."/>
            <person name="Honan T."/>
            <person name="Huard M.D."/>
            <person name="Hughes L."/>
            <person name="Hurhula B."/>
            <person name="Husby M.E."/>
            <person name="Kamat A."/>
            <person name="Kanga B."/>
            <person name="Kashin S."/>
            <person name="Khazanovich D."/>
            <person name="Kisner P."/>
            <person name="Lance K."/>
            <person name="Lara M."/>
            <person name="Lee W."/>
            <person name="Lennon N."/>
            <person name="Letendre F."/>
            <person name="LeVine R."/>
            <person name="Lipovsky A."/>
            <person name="Liu X."/>
            <person name="Liu J."/>
            <person name="Liu S."/>
            <person name="Lokyitsang T."/>
            <person name="Lokyitsang Y."/>
            <person name="Lubonja R."/>
            <person name="Lui A."/>
            <person name="MacDonald P."/>
            <person name="Magnisalis V."/>
            <person name="Maru K."/>
            <person name="Matthews C."/>
            <person name="McCusker W."/>
            <person name="McDonough S."/>
            <person name="Mehta T."/>
            <person name="Meldrim J."/>
            <person name="Meneus L."/>
            <person name="Mihai O."/>
            <person name="Mihalev A."/>
            <person name="Mihova T."/>
            <person name="Mittelman R."/>
            <person name="Mlenga V."/>
            <person name="Montmayeur A."/>
            <person name="Mulrain L."/>
            <person name="Navidi A."/>
            <person name="Naylor J."/>
            <person name="Negash T."/>
            <person name="Nguyen T."/>
            <person name="Nguyen N."/>
            <person name="Nicol R."/>
            <person name="Norbu C."/>
            <person name="Norbu N."/>
            <person name="Novod N."/>
            <person name="O'Neill B."/>
            <person name="Osman S."/>
            <person name="Markiewicz E."/>
            <person name="Oyono O.L."/>
            <person name="Patti C."/>
            <person name="Phunkhang P."/>
            <person name="Pierre F."/>
            <person name="Priest M."/>
            <person name="Raghuraman S."/>
            <person name="Rege F."/>
            <person name="Reyes R."/>
            <person name="Rise C."/>
            <person name="Rogov P."/>
            <person name="Ross K."/>
            <person name="Ryan E."/>
            <person name="Settipalli S."/>
            <person name="Shea T."/>
            <person name="Sherpa N."/>
            <person name="Shi L."/>
            <person name="Shih D."/>
            <person name="Sparrow T."/>
            <person name="Spaulding J."/>
            <person name="Stalker J."/>
            <person name="Stange-Thomann N."/>
            <person name="Stavropoulos S."/>
            <person name="Stone C."/>
            <person name="Strader C."/>
            <person name="Tesfaye S."/>
            <person name="Thomson T."/>
            <person name="Thoulutsang Y."/>
            <person name="Thoulutsang D."/>
            <person name="Topham K."/>
            <person name="Topping I."/>
            <person name="Tsamla T."/>
            <person name="Vassiliev H."/>
            <person name="Vo A."/>
            <person name="Wangchuk T."/>
            <person name="Wangdi T."/>
            <person name="Weiand M."/>
            <person name="Wilkinson J."/>
            <person name="Wilson A."/>
            <person name="Yadav S."/>
            <person name="Young G."/>
            <person name="Yu Q."/>
            <person name="Zembek L."/>
            <person name="Zhong D."/>
            <person name="Zimmer A."/>
            <person name="Zwirko Z."/>
            <person name="Jaffe D.B."/>
            <person name="Alvarez P."/>
            <person name="Brockman W."/>
            <person name="Butler J."/>
            <person name="Chin C."/>
            <person name="Gnerre S."/>
            <person name="MacCallum I."/>
            <person name="Graves J.A."/>
            <person name="Ponting C.P."/>
            <person name="Breen M."/>
            <person name="Samollow P.B."/>
            <person name="Lander E.S."/>
            <person name="Lindblad-Toh K."/>
        </authorList>
    </citation>
    <scope>NUCLEOTIDE SEQUENCE [LARGE SCALE GENOMIC DNA]</scope>
</reference>
<keyword evidence="9" id="KW-0443">Lipid metabolism</keyword>
<dbReference type="Gene3D" id="1.20.245.10">
    <property type="entry name" value="Lipoxygenase-1, Domain 5"/>
    <property type="match status" value="1"/>
</dbReference>
<dbReference type="AlphaFoldDB" id="A0A5F8GDK3"/>
<dbReference type="GeneTree" id="ENSGT00940000155191"/>
<evidence type="ECO:0000256" key="10">
    <source>
        <dbReference type="PIRSR" id="PIRSR601885-1"/>
    </source>
</evidence>
<dbReference type="InterPro" id="IPR000907">
    <property type="entry name" value="LipOase"/>
</dbReference>
<dbReference type="SMART" id="SM00308">
    <property type="entry name" value="LH2"/>
    <property type="match status" value="1"/>
</dbReference>
<feature type="domain" description="PLAT" evidence="14">
    <location>
        <begin position="2"/>
        <end position="118"/>
    </location>
</feature>
<dbReference type="PROSITE" id="PS00081">
    <property type="entry name" value="LIPOXYGENASE_2"/>
    <property type="match status" value="1"/>
</dbReference>
<evidence type="ECO:0000259" key="14">
    <source>
        <dbReference type="PROSITE" id="PS50095"/>
    </source>
</evidence>
<comment type="cofactor">
    <cofactor evidence="10">
        <name>Fe cation</name>
        <dbReference type="ChEBI" id="CHEBI:24875"/>
    </cofactor>
    <text evidence="10">Binds 1 Fe cation per subunit.</text>
</comment>
<dbReference type="Bgee" id="ENSMODG00000043842">
    <property type="expression patterns" value="Expressed in blood and 11 other cell types or tissues"/>
</dbReference>
<dbReference type="Ensembl" id="ENSMODT00000087247.1">
    <property type="protein sequence ID" value="ENSMODP00000045474.1"/>
    <property type="gene ID" value="ENSMODG00000043842.1"/>
</dbReference>
<keyword evidence="8 10" id="KW-0408">Iron</keyword>
<dbReference type="GO" id="GO:0019372">
    <property type="term" value="P:lipoxygenase pathway"/>
    <property type="evidence" value="ECO:0000318"/>
    <property type="project" value="GO_Central"/>
</dbReference>
<evidence type="ECO:0000256" key="13">
    <source>
        <dbReference type="PROSITE-ProRule" id="PRU00152"/>
    </source>
</evidence>
<dbReference type="SUPFAM" id="SSF48484">
    <property type="entry name" value="Lipoxigenase"/>
    <property type="match status" value="1"/>
</dbReference>
<protein>
    <recommendedName>
        <fullName evidence="18">Arachidonate 12-lipoxygenase, 12S type</fullName>
    </recommendedName>
</protein>
<evidence type="ECO:0000256" key="4">
    <source>
        <dbReference type="ARBA" id="ARBA00022490"/>
    </source>
</evidence>
<feature type="binding site" evidence="11">
    <location>
        <position position="17"/>
    </location>
    <ligand>
        <name>Ca(2+)</name>
        <dbReference type="ChEBI" id="CHEBI:29108"/>
        <label>1</label>
    </ligand>
</feature>
<keyword evidence="7" id="KW-0560">Oxidoreductase</keyword>
<feature type="domain" description="Lipoxygenase" evidence="15">
    <location>
        <begin position="118"/>
        <end position="667"/>
    </location>
</feature>
<dbReference type="Gene3D" id="3.10.450.60">
    <property type="match status" value="1"/>
</dbReference>
<evidence type="ECO:0000256" key="2">
    <source>
        <dbReference type="ARBA" id="ARBA00005189"/>
    </source>
</evidence>
<dbReference type="OMA" id="MEMIMAS"/>
<dbReference type="Pfam" id="PF00305">
    <property type="entry name" value="Lipoxygenase"/>
    <property type="match status" value="1"/>
</dbReference>
<evidence type="ECO:0000256" key="9">
    <source>
        <dbReference type="ARBA" id="ARBA00023098"/>
    </source>
</evidence>
<keyword evidence="4" id="KW-0963">Cytoplasm</keyword>
<dbReference type="PROSITE" id="PS51393">
    <property type="entry name" value="LIPOXYGENASE_3"/>
    <property type="match status" value="1"/>
</dbReference>
<evidence type="ECO:0008006" key="18">
    <source>
        <dbReference type="Google" id="ProtNLM"/>
    </source>
</evidence>
<sequence>MGRYRVRVATGSFAFSGSTNQVQLWLVGQRAEAELGLQLRPTRGQMEDFEVDVSEDLGPLRFVKLRKIHLLLKDAWFCNHITVWVSEKSMEEAKEIVFPCYKWVQGDAIICLPEATAWMMGNDVQDLFQKHREEELEERRRLYRWATWKKGLPLSIDATSEKDLPLDVRFHENKKSDFEGTLIAGMMKIILKRIYTLLNSWNSLEDFDQIFWFSKSTLAKKVRQSWKDDDFFGYQFLNGVNPTLLRRSTSLPNRLVIPKEAEGLQVQLERKLQEGCLFEADFSLLDGIQPNVIQGKKQYLAAPLVMFKMEPDGKLLPMVIQLQPPCSSSPVPPLFLPSDPSLTWLLAKAWVKNSDFQLHELQAHLLKTHLMAEVFAVATMRCLSGMHPIFKLLIPHLRYTLEINTRARTKLISDGGIFDQVVNTGGGGHLEVLRRATACLTYRSLCPPDDLADRGLLGIPSALYVHDALRLWDIISRYVNGIVHLHYSGDKVVQSDLELQSWCSEITEIGLCGAQDRGFPVSFQSRADLCHFLTMCIFTCTVQHTGINQGQQIDWYAWVPNAPCTMRQPPPTTKDVTLEMVMATLPNVQQACLQMTIAWHLGRFQPDMVPLGQHKEEYFSGSGPKAVLSHFLEELDTLEKEIVARNKNLDLPYEYLQPSRIENSITI</sequence>
<feature type="site" description="Essential for stabilizing binding to COTL1" evidence="12">
    <location>
        <position position="103"/>
    </location>
</feature>
<evidence type="ECO:0000256" key="12">
    <source>
        <dbReference type="PIRSR" id="PIRSR601885-3"/>
    </source>
</evidence>
<evidence type="ECO:0000256" key="1">
    <source>
        <dbReference type="ARBA" id="ARBA00004496"/>
    </source>
</evidence>
<dbReference type="GO" id="GO:0019369">
    <property type="term" value="P:arachidonate metabolic process"/>
    <property type="evidence" value="ECO:0000318"/>
    <property type="project" value="GO_Central"/>
</dbReference>
<organism evidence="16 17">
    <name type="scientific">Monodelphis domestica</name>
    <name type="common">Gray short-tailed opossum</name>
    <dbReference type="NCBI Taxonomy" id="13616"/>
    <lineage>
        <taxon>Eukaryota</taxon>
        <taxon>Metazoa</taxon>
        <taxon>Chordata</taxon>
        <taxon>Craniata</taxon>
        <taxon>Vertebrata</taxon>
        <taxon>Euteleostomi</taxon>
        <taxon>Mammalia</taxon>
        <taxon>Metatheria</taxon>
        <taxon>Didelphimorphia</taxon>
        <taxon>Didelphidae</taxon>
        <taxon>Monodelphis</taxon>
    </lineage>
</organism>
<dbReference type="FunFam" id="1.20.245.10:FF:000001">
    <property type="entry name" value="Arachidonate 5-lipoxygenase a"/>
    <property type="match status" value="1"/>
</dbReference>
<evidence type="ECO:0000313" key="16">
    <source>
        <dbReference type="Ensembl" id="ENSMODP00000045474.1"/>
    </source>
</evidence>
<comment type="caution">
    <text evidence="13">Lacks conserved residue(s) required for the propagation of feature annotation.</text>
</comment>
<dbReference type="FunCoup" id="A0A5F8GDK3">
    <property type="interactions" value="46"/>
</dbReference>
<dbReference type="InterPro" id="IPR036226">
    <property type="entry name" value="LipOase_C_sf"/>
</dbReference>
<name>A0A5F8GDK3_MONDO</name>
<comment type="subcellular location">
    <subcellularLocation>
        <location evidence="1">Cytoplasm</location>
    </subcellularLocation>
</comment>
<dbReference type="PROSITE" id="PS50095">
    <property type="entry name" value="PLAT"/>
    <property type="match status" value="1"/>
</dbReference>
<dbReference type="GO" id="GO:0005506">
    <property type="term" value="F:iron ion binding"/>
    <property type="evidence" value="ECO:0007669"/>
    <property type="project" value="InterPro"/>
</dbReference>
<evidence type="ECO:0000256" key="11">
    <source>
        <dbReference type="PIRSR" id="PIRSR601885-2"/>
    </source>
</evidence>
<dbReference type="InterPro" id="IPR020834">
    <property type="entry name" value="LipOase_CS"/>
</dbReference>
<dbReference type="InterPro" id="IPR001885">
    <property type="entry name" value="LipOase_mml"/>
</dbReference>
<evidence type="ECO:0000256" key="8">
    <source>
        <dbReference type="ARBA" id="ARBA00023004"/>
    </source>
</evidence>
<dbReference type="SUPFAM" id="SSF49723">
    <property type="entry name" value="Lipase/lipooxygenase domain (PLAT/LH2 domain)"/>
    <property type="match status" value="1"/>
</dbReference>
<dbReference type="STRING" id="13616.ENSMODP00000045474"/>
<evidence type="ECO:0000259" key="15">
    <source>
        <dbReference type="PROSITE" id="PS51393"/>
    </source>
</evidence>
<feature type="binding site" evidence="10">
    <location>
        <position position="667"/>
    </location>
    <ligand>
        <name>Fe cation</name>
        <dbReference type="ChEBI" id="CHEBI:24875"/>
        <note>catalytic</note>
    </ligand>
</feature>
<dbReference type="PRINTS" id="PR00087">
    <property type="entry name" value="LIPOXYGENASE"/>
</dbReference>
<dbReference type="Proteomes" id="UP000002280">
    <property type="component" value="Chromosome 2"/>
</dbReference>
<evidence type="ECO:0000256" key="5">
    <source>
        <dbReference type="ARBA" id="ARBA00022723"/>
    </source>
</evidence>
<dbReference type="Gene3D" id="2.60.60.20">
    <property type="entry name" value="PLAT/LH2 domain"/>
    <property type="match status" value="1"/>
</dbReference>